<feature type="region of interest" description="Disordered" evidence="2">
    <location>
        <begin position="592"/>
        <end position="672"/>
    </location>
</feature>
<evidence type="ECO:0000256" key="2">
    <source>
        <dbReference type="SAM" id="MobiDB-lite"/>
    </source>
</evidence>
<organism evidence="3 4">
    <name type="scientific">Pyxicephalus adspersus</name>
    <name type="common">African bullfrog</name>
    <dbReference type="NCBI Taxonomy" id="30357"/>
    <lineage>
        <taxon>Eukaryota</taxon>
        <taxon>Metazoa</taxon>
        <taxon>Chordata</taxon>
        <taxon>Craniata</taxon>
        <taxon>Vertebrata</taxon>
        <taxon>Euteleostomi</taxon>
        <taxon>Amphibia</taxon>
        <taxon>Batrachia</taxon>
        <taxon>Anura</taxon>
        <taxon>Neobatrachia</taxon>
        <taxon>Ranoidea</taxon>
        <taxon>Pyxicephalidae</taxon>
        <taxon>Pyxicephalinae</taxon>
        <taxon>Pyxicephalus</taxon>
    </lineage>
</organism>
<evidence type="ECO:0000313" key="3">
    <source>
        <dbReference type="EMBL" id="DBA25118.1"/>
    </source>
</evidence>
<feature type="region of interest" description="Disordered" evidence="2">
    <location>
        <begin position="525"/>
        <end position="578"/>
    </location>
</feature>
<dbReference type="Pfam" id="PF15368">
    <property type="entry name" value="BioT2"/>
    <property type="match status" value="1"/>
</dbReference>
<dbReference type="EMBL" id="DYDO01000005">
    <property type="protein sequence ID" value="DBA25118.1"/>
    <property type="molecule type" value="Genomic_DNA"/>
</dbReference>
<dbReference type="InterPro" id="IPR029272">
    <property type="entry name" value="CCDC7"/>
</dbReference>
<evidence type="ECO:0000256" key="1">
    <source>
        <dbReference type="SAM" id="Coils"/>
    </source>
</evidence>
<feature type="region of interest" description="Disordered" evidence="2">
    <location>
        <begin position="1"/>
        <end position="47"/>
    </location>
</feature>
<feature type="compositionally biased region" description="Polar residues" evidence="2">
    <location>
        <begin position="592"/>
        <end position="611"/>
    </location>
</feature>
<dbReference type="PANTHER" id="PTHR22035:SF4">
    <property type="entry name" value="COILED-COIL DOMAIN-CONTAINING PROTEIN 7"/>
    <property type="match status" value="1"/>
</dbReference>
<accession>A0AAV3ASW6</accession>
<feature type="coiled-coil region" evidence="1">
    <location>
        <begin position="72"/>
        <end position="99"/>
    </location>
</feature>
<evidence type="ECO:0000313" key="4">
    <source>
        <dbReference type="Proteomes" id="UP001181693"/>
    </source>
</evidence>
<gene>
    <name evidence="3" type="ORF">GDO54_012688</name>
</gene>
<dbReference type="PANTHER" id="PTHR22035">
    <property type="entry name" value="COILED-COIL DOMAIN-CONTAINING PROTEIN 7"/>
    <property type="match status" value="1"/>
</dbReference>
<keyword evidence="1" id="KW-0175">Coiled coil</keyword>
<keyword evidence="4" id="KW-1185">Reference proteome</keyword>
<protein>
    <recommendedName>
        <fullName evidence="5">Coiled-coil domain-containing protein 7</fullName>
    </recommendedName>
</protein>
<feature type="compositionally biased region" description="Polar residues" evidence="2">
    <location>
        <begin position="1"/>
        <end position="19"/>
    </location>
</feature>
<feature type="compositionally biased region" description="Basic and acidic residues" evidence="2">
    <location>
        <begin position="525"/>
        <end position="558"/>
    </location>
</feature>
<evidence type="ECO:0008006" key="5">
    <source>
        <dbReference type="Google" id="ProtNLM"/>
    </source>
</evidence>
<sequence>MRRTTESSVNGKNDTNRTPASRKKTTPIPKEKQLTKTAVEEPFTMEKKPAPEVETVLQYAIPLAGPESRIRAETSINEMKQIRNKLSEYVRNLEDMYNESSGEMTKESSPAEKPLCAFLSTCHSAANELDITIHAEYQILESLHLWYGKEVQLLEQLIEADMTTTENAMESPDTIAELIDHLKQSFHKLDGIKSQFQDLLKTYSQDPPSGPVVEPITTVKKAKKARDKHNLKNASTYQGTQNVVTKLQNLISSKDAYTNEAFEKIIQEVGKTINSQEDKFEKLEKENKETEQKYTRMKAAYQVLLEEKIILENELKQIFQLKLGQKPGSSILVKAEYKPERVMLTKSPAVLADSPQQVLPVEEPETFVKQADDTKLEELQKEPTTSGAAKNKRNLQLEKKGDFSKIHSTWNQDQGAVNEALGVAEPANVGTPEIQESSHPHSETRAPLSITDEKIMQGSGKKVNMTQNVKSATDQDNRPSATSATTMAVSVADNMTSHINQLSISPGIKPTDLSHAENMIEKGAENLTHKSILGKDERKNSVEDKVKPKSDLVHEIGHTEYIAQPDRLTETSDSSEQQHKISIAIHKSLDVQSSKGKILSTEQKQTPSIEQTAEEEEEEQRGTLGKNQVQGISQTIQENGKLEHVKGSSLTPTFETTEEDGLSSAGCDISQTPDHRQDIFPCNSSGLHTNTMYNLSDSAQIASGVSNTRCVGAAEESNLPNKSLSDTSADTMKIQENLPSINETLSQHKYSSSDEPQYTTVGDLLRMQLSDGIAADAQFPPKNSAIIPQQHFFIDGTLYQNLMLEPQKAQLSTMYITAKKLMPNTPLIGEIFSDQQIFRGDKSQFTLLKDAHKTQLSRAPIKIQTPVPQDIVEQMSQNQFHRDSESHQVYATEPWGTQISAAPLAVSSEMRYQGPLYRKVESHFVSVAQPGNTQISTAPETTKKTADIRSPELLYRDDKKYSIVIGKPRMTQISTAPTTATHTQSPQEITDGNLLLGEPEEIPFSAGNKKQISYSPLEVNSSSHYNEVEDPLRSHLHTTPIKTAQIPTEFRTHTSLHFSTDGRNLEDPWKTKMLTSAHTRKQVAIFLKSKKRHFPLQFYRNGKSLIDPWRTQTSRASIHSSSERKTKNCNKHQHPIIHVAGKSLFQPQKCEIGEETETKGFVDYQHENETQEKAAEGTGTSRPHKPPVLASFSPLMNSEKNEPLQTDQNEELTKQQFQLHGGVSAFSNTSVRKVLQGQSNQQILYDNNFFWSYHQPMYIRGQNINFMPTSHSTDTHGSRITRKSYARHISGTSRRHLQRTGIVKYTTKKPDKRKILKQLFSFHPLGESAAHRRKRNNSPRMNTPLLSGLFTARSSDLLLGSTERKKSTGPCFLVNGVERIILGLPFIQWN</sequence>
<reference evidence="3" key="1">
    <citation type="thesis" date="2020" institute="ProQuest LLC" country="789 East Eisenhower Parkway, Ann Arbor, MI, USA">
        <title>Comparative Genomics and Chromosome Evolution.</title>
        <authorList>
            <person name="Mudd A.B."/>
        </authorList>
    </citation>
    <scope>NUCLEOTIDE SEQUENCE</scope>
    <source>
        <strain evidence="3">1538</strain>
        <tissue evidence="3">Blood</tissue>
    </source>
</reference>
<comment type="caution">
    <text evidence="3">The sequence shown here is derived from an EMBL/GenBank/DDBJ whole genome shotgun (WGS) entry which is preliminary data.</text>
</comment>
<feature type="compositionally biased region" description="Polar residues" evidence="2">
    <location>
        <begin position="625"/>
        <end position="638"/>
    </location>
</feature>
<dbReference type="Proteomes" id="UP001181693">
    <property type="component" value="Unassembled WGS sequence"/>
</dbReference>
<proteinExistence type="predicted"/>
<name>A0AAV3ASW6_PYXAD</name>
<feature type="region of interest" description="Disordered" evidence="2">
    <location>
        <begin position="1171"/>
        <end position="1201"/>
    </location>
</feature>
<feature type="coiled-coil region" evidence="1">
    <location>
        <begin position="266"/>
        <end position="307"/>
    </location>
</feature>